<keyword evidence="2" id="KW-1185">Reference proteome</keyword>
<proteinExistence type="predicted"/>
<dbReference type="EMBL" id="MUZQ01000250">
    <property type="protein sequence ID" value="OWK54162.1"/>
    <property type="molecule type" value="Genomic_DNA"/>
</dbReference>
<evidence type="ECO:0000313" key="1">
    <source>
        <dbReference type="EMBL" id="OWK54162.1"/>
    </source>
</evidence>
<comment type="caution">
    <text evidence="1">The sequence shown here is derived from an EMBL/GenBank/DDBJ whole genome shotgun (WGS) entry which is preliminary data.</text>
</comment>
<sequence length="157" mass="16876">MIWAPQLSQPGVTSVLHLGQRETGALPKGREKHFCSQHLFPAVLTPRRSGQAGTALSILPGAAKAVQKLLYPYGVYPGGAAQIQHQGTYQLISTWLKVEKSVFFPPSQGSSYTSRWSPGLSISSSLLPYQMSTAAHKIAGSSGLIPPIPELTFLLHN</sequence>
<organism evidence="1 2">
    <name type="scientific">Lonchura striata</name>
    <name type="common">white-rumped munia</name>
    <dbReference type="NCBI Taxonomy" id="40157"/>
    <lineage>
        <taxon>Eukaryota</taxon>
        <taxon>Metazoa</taxon>
        <taxon>Chordata</taxon>
        <taxon>Craniata</taxon>
        <taxon>Vertebrata</taxon>
        <taxon>Euteleostomi</taxon>
        <taxon>Archelosauria</taxon>
        <taxon>Archosauria</taxon>
        <taxon>Dinosauria</taxon>
        <taxon>Saurischia</taxon>
        <taxon>Theropoda</taxon>
        <taxon>Coelurosauria</taxon>
        <taxon>Aves</taxon>
        <taxon>Neognathae</taxon>
        <taxon>Neoaves</taxon>
        <taxon>Telluraves</taxon>
        <taxon>Australaves</taxon>
        <taxon>Passeriformes</taxon>
        <taxon>Passeroidea</taxon>
        <taxon>Estrildidae</taxon>
        <taxon>Estrildinae</taxon>
        <taxon>Lonchura</taxon>
    </lineage>
</organism>
<name>A0A218ULC6_9PASE</name>
<dbReference type="Proteomes" id="UP000197619">
    <property type="component" value="Unassembled WGS sequence"/>
</dbReference>
<evidence type="ECO:0000313" key="2">
    <source>
        <dbReference type="Proteomes" id="UP000197619"/>
    </source>
</evidence>
<protein>
    <submittedName>
        <fullName evidence="1">Uncharacterized protein</fullName>
    </submittedName>
</protein>
<dbReference type="AlphaFoldDB" id="A0A218ULC6"/>
<accession>A0A218ULC6</accession>
<gene>
    <name evidence="1" type="ORF">RLOC_00011507</name>
</gene>
<reference evidence="1 2" key="1">
    <citation type="submission" date="2017-05" db="EMBL/GenBank/DDBJ databases">
        <title>Genome of assembly of the Bengalese finch, Lonchura striata domestica.</title>
        <authorList>
            <person name="Colquitt B.M."/>
            <person name="Brainard M.S."/>
        </authorList>
    </citation>
    <scope>NUCLEOTIDE SEQUENCE [LARGE SCALE GENOMIC DNA]</scope>
    <source>
        <strain evidence="1">White83orange57</strain>
    </source>
</reference>